<keyword evidence="1" id="KW-0418">Kinase</keyword>
<sequence length="169" mass="18402">MLIILGGLPGTGKTTVARALAKQLHAVHVRVDTIEQSIRASGGLNSDIGPAGYVVAYGVAEDNLTLGNTVIADSVNCLRVTRDAWLSVAKRSGKSAIEVEIICSDKVEHRRRVETRKTDVRGLTKPKWEEITNRVYEDWMPRPLVIDTAKMGVDELVADLISKLGPTKS</sequence>
<evidence type="ECO:0000313" key="2">
    <source>
        <dbReference type="Proteomes" id="UP000295043"/>
    </source>
</evidence>
<keyword evidence="1" id="KW-0808">Transferase</keyword>
<dbReference type="Gene3D" id="3.40.50.300">
    <property type="entry name" value="P-loop containing nucleotide triphosphate hydrolases"/>
    <property type="match status" value="1"/>
</dbReference>
<evidence type="ECO:0000313" key="1">
    <source>
        <dbReference type="EMBL" id="TCN24800.1"/>
    </source>
</evidence>
<dbReference type="Pfam" id="PF13671">
    <property type="entry name" value="AAA_33"/>
    <property type="match status" value="1"/>
</dbReference>
<name>A0A4V2RDG5_9HYPH</name>
<dbReference type="SUPFAM" id="SSF52540">
    <property type="entry name" value="P-loop containing nucleoside triphosphate hydrolases"/>
    <property type="match status" value="1"/>
</dbReference>
<organism evidence="1 2">
    <name type="scientific">Sinorhizobium americanum</name>
    <dbReference type="NCBI Taxonomy" id="194963"/>
    <lineage>
        <taxon>Bacteria</taxon>
        <taxon>Pseudomonadati</taxon>
        <taxon>Pseudomonadota</taxon>
        <taxon>Alphaproteobacteria</taxon>
        <taxon>Hyphomicrobiales</taxon>
        <taxon>Rhizobiaceae</taxon>
        <taxon>Sinorhizobium/Ensifer group</taxon>
        <taxon>Sinorhizobium</taxon>
    </lineage>
</organism>
<dbReference type="EMBL" id="SLVU01000020">
    <property type="protein sequence ID" value="TCN24800.1"/>
    <property type="molecule type" value="Genomic_DNA"/>
</dbReference>
<dbReference type="PANTHER" id="PTHR37807:SF3">
    <property type="entry name" value="OS07G0160300 PROTEIN"/>
    <property type="match status" value="1"/>
</dbReference>
<comment type="caution">
    <text evidence="1">The sequence shown here is derived from an EMBL/GenBank/DDBJ whole genome shotgun (WGS) entry which is preliminary data.</text>
</comment>
<dbReference type="RefSeq" id="WP_132079359.1">
    <property type="nucleotide sequence ID" value="NZ_SLVU01000020.1"/>
</dbReference>
<dbReference type="InterPro" id="IPR027417">
    <property type="entry name" value="P-loop_NTPase"/>
</dbReference>
<dbReference type="Proteomes" id="UP000295043">
    <property type="component" value="Unassembled WGS sequence"/>
</dbReference>
<dbReference type="GO" id="GO:0016301">
    <property type="term" value="F:kinase activity"/>
    <property type="evidence" value="ECO:0007669"/>
    <property type="project" value="UniProtKB-KW"/>
</dbReference>
<reference evidence="1 2" key="1">
    <citation type="submission" date="2019-03" db="EMBL/GenBank/DDBJ databases">
        <title>Genomic Encyclopedia of Type Strains, Phase IV (KMG-V): Genome sequencing to study the core and pangenomes of soil and plant-associated prokaryotes.</title>
        <authorList>
            <person name="Whitman W."/>
        </authorList>
    </citation>
    <scope>NUCLEOTIDE SEQUENCE [LARGE SCALE GENOMIC DNA]</scope>
    <source>
        <strain evidence="1 2">23C40</strain>
    </source>
</reference>
<protein>
    <submittedName>
        <fullName evidence="1">Putative kinase</fullName>
    </submittedName>
</protein>
<proteinExistence type="predicted"/>
<dbReference type="PANTHER" id="PTHR37807">
    <property type="entry name" value="OS07G0160300 PROTEIN"/>
    <property type="match status" value="1"/>
</dbReference>
<accession>A0A4V2RDG5</accession>
<gene>
    <name evidence="1" type="ORF">EV184_120108</name>
</gene>
<dbReference type="AlphaFoldDB" id="A0A4V2RDG5"/>